<evidence type="ECO:0000256" key="2">
    <source>
        <dbReference type="ARBA" id="ARBA00008799"/>
    </source>
</evidence>
<evidence type="ECO:0000256" key="1">
    <source>
        <dbReference type="ARBA" id="ARBA00005199"/>
    </source>
</evidence>
<dbReference type="HOGENOM" id="CLU_002351_7_1_5"/>
<dbReference type="UniPathway" id="UPA00299"/>
<dbReference type="STRING" id="316056.RPC_4523"/>
<dbReference type="EMBL" id="CP000301">
    <property type="protein sequence ID" value="ABD90045.1"/>
    <property type="molecule type" value="Genomic_DNA"/>
</dbReference>
<dbReference type="InterPro" id="IPR001830">
    <property type="entry name" value="Glyco_trans_20"/>
</dbReference>
<dbReference type="OrthoDB" id="9815690at2"/>
<dbReference type="RefSeq" id="WP_011474923.1">
    <property type="nucleotide sequence ID" value="NC_007925.1"/>
</dbReference>
<dbReference type="CDD" id="cd03788">
    <property type="entry name" value="GT20_TPS"/>
    <property type="match status" value="1"/>
</dbReference>
<gene>
    <name evidence="10" type="ordered locus">RPC_4523</name>
</gene>
<dbReference type="SUPFAM" id="SSF53756">
    <property type="entry name" value="UDP-Glycosyltransferase/glycogen phosphorylase"/>
    <property type="match status" value="1"/>
</dbReference>
<evidence type="ECO:0000256" key="7">
    <source>
        <dbReference type="ARBA" id="ARBA00022679"/>
    </source>
</evidence>
<dbReference type="PANTHER" id="PTHR10788">
    <property type="entry name" value="TREHALOSE-6-PHOSPHATE SYNTHASE"/>
    <property type="match status" value="1"/>
</dbReference>
<name>Q20XU1_RHOPB</name>
<dbReference type="NCBIfam" id="TIGR02400">
    <property type="entry name" value="trehalose_OtsA"/>
    <property type="match status" value="1"/>
</dbReference>
<keyword evidence="7 9" id="KW-0808">Transferase</keyword>
<protein>
    <recommendedName>
        <fullName evidence="5 9">Trehalose-6-phosphate synthase</fullName>
        <ecNumber evidence="4 9">2.4.1.15</ecNumber>
    </recommendedName>
    <alternativeName>
        <fullName evidence="9">Osmoregulatory trehalose synthesis protein A</fullName>
    </alternativeName>
    <alternativeName>
        <fullName evidence="9">UDP-glucose-glucosephosphate glucosyltransferase</fullName>
    </alternativeName>
</protein>
<evidence type="ECO:0000256" key="3">
    <source>
        <dbReference type="ARBA" id="ARBA00011881"/>
    </source>
</evidence>
<dbReference type="EC" id="2.4.1.15" evidence="4 9"/>
<evidence type="ECO:0000256" key="8">
    <source>
        <dbReference type="ARBA" id="ARBA00048039"/>
    </source>
</evidence>
<evidence type="ECO:0000256" key="9">
    <source>
        <dbReference type="RuleBase" id="RU362045"/>
    </source>
</evidence>
<comment type="pathway">
    <text evidence="1 9">Glycan biosynthesis; trehalose biosynthesis.</text>
</comment>
<dbReference type="Pfam" id="PF00982">
    <property type="entry name" value="Glyco_transf_20"/>
    <property type="match status" value="1"/>
</dbReference>
<dbReference type="PANTHER" id="PTHR10788:SF106">
    <property type="entry name" value="BCDNA.GH08860"/>
    <property type="match status" value="1"/>
</dbReference>
<reference evidence="10" key="1">
    <citation type="submission" date="2006-03" db="EMBL/GenBank/DDBJ databases">
        <title>Complete sequence of Rhodopseudomonas palustris BisB18.</title>
        <authorList>
            <consortium name="US DOE Joint Genome Institute"/>
            <person name="Copeland A."/>
            <person name="Lucas S."/>
            <person name="Lapidus A."/>
            <person name="Barry K."/>
            <person name="Detter J.C."/>
            <person name="Glavina del Rio T."/>
            <person name="Hammon N."/>
            <person name="Israni S."/>
            <person name="Dalin E."/>
            <person name="Tice H."/>
            <person name="Pitluck S."/>
            <person name="Chain P."/>
            <person name="Malfatti S."/>
            <person name="Shin M."/>
            <person name="Vergez L."/>
            <person name="Schmutz J."/>
            <person name="Larimer F."/>
            <person name="Land M."/>
            <person name="Hauser L."/>
            <person name="Pelletier D.A."/>
            <person name="Kyrpides N."/>
            <person name="Anderson I."/>
            <person name="Oda Y."/>
            <person name="Harwood C.S."/>
            <person name="Richardson P."/>
        </authorList>
    </citation>
    <scope>NUCLEOTIDE SEQUENCE [LARGE SCALE GENOMIC DNA]</scope>
    <source>
        <strain evidence="10">BisB18</strain>
    </source>
</reference>
<comment type="similarity">
    <text evidence="2 9">Belongs to the glycosyltransferase 20 family.</text>
</comment>
<evidence type="ECO:0000313" key="10">
    <source>
        <dbReference type="EMBL" id="ABD90045.1"/>
    </source>
</evidence>
<dbReference type="CAZy" id="GT20">
    <property type="family name" value="Glycosyltransferase Family 20"/>
</dbReference>
<evidence type="ECO:0000256" key="4">
    <source>
        <dbReference type="ARBA" id="ARBA00012538"/>
    </source>
</evidence>
<keyword evidence="6 9" id="KW-0328">Glycosyltransferase</keyword>
<dbReference type="AlphaFoldDB" id="Q20XU1"/>
<sequence length="489" mass="53357">MKLIVVSNRVARAAANEPMTGGLAAALLPVVEKSGAIWVGSSGRVRDGAHKDPFAEVEALGTGALAMVDLPSAHYAGYYEGFANSALWPALHSRLDLVRVTQDDYQSYREVNAFMARALLRFRKPDAAFWVQDYHFLALGAELRDLGVTEPIGFFLHTPWPAATIMSGVPHHRELIEAMLAYDLLGFQTEDDLDNFIGYVGTELGLDVTGRAITSSNGTTRCGVFPIGIDVDKFAQQAAKAASHPDVSRLRKSLNGEKLIIGVDRLDYSKGLVNRVTAFDKMLTSHPAMLRAVSLLQIATPSRGTIEAYGTLQSELARLVSDVNGRHGEVDWTPIRYLNKGFNQTVLAGLYRTAQVGLVTPMQDGMNLVAKEYVAAQNPGDPGVLVLSKFAGAADELDTALQVNPHDVEGMARALATALSMPLIERRMRWEAMMEKLRTGSIHNWFADFLAALQSSHAVNEQAGRAIEVVDPDLWPVRSIGGHDIIRYH</sequence>
<dbReference type="GO" id="GO:0005992">
    <property type="term" value="P:trehalose biosynthetic process"/>
    <property type="evidence" value="ECO:0007669"/>
    <property type="project" value="UniProtKB-UniRule"/>
</dbReference>
<comment type="catalytic activity">
    <reaction evidence="8 9">
        <text>D-glucose 6-phosphate + UDP-alpha-D-glucose = alpha,alpha-trehalose 6-phosphate + UDP + H(+)</text>
        <dbReference type="Rhea" id="RHEA:18889"/>
        <dbReference type="ChEBI" id="CHEBI:15378"/>
        <dbReference type="ChEBI" id="CHEBI:58223"/>
        <dbReference type="ChEBI" id="CHEBI:58429"/>
        <dbReference type="ChEBI" id="CHEBI:58885"/>
        <dbReference type="ChEBI" id="CHEBI:61548"/>
        <dbReference type="EC" id="2.4.1.15"/>
    </reaction>
</comment>
<evidence type="ECO:0000256" key="6">
    <source>
        <dbReference type="ARBA" id="ARBA00022676"/>
    </source>
</evidence>
<comment type="function">
    <text evidence="9">Probably involved in the osmoprotection via the biosynthesis of trehalose. Catalyzes the transfer of glucose from UDP-alpha-D-glucose (UDP-Glc) to D-glucose 6-phosphate (Glc-6-P) to form trehalose-6-phosphate. Acts with retention of the anomeric configuration of the UDP-sugar donor.</text>
</comment>
<dbReference type="KEGG" id="rpc:RPC_4523"/>
<dbReference type="InterPro" id="IPR012766">
    <property type="entry name" value="Trehalose_OtsA"/>
</dbReference>
<proteinExistence type="inferred from homology"/>
<comment type="subunit">
    <text evidence="3 9">Homotetramer.</text>
</comment>
<dbReference type="FunFam" id="3.40.50.2000:FF:000024">
    <property type="entry name" value="Trehalose-6-phosphate synthase"/>
    <property type="match status" value="1"/>
</dbReference>
<dbReference type="GO" id="GO:0003825">
    <property type="term" value="F:alpha,alpha-trehalose-phosphate synthase (UDP-forming) activity"/>
    <property type="evidence" value="ECO:0007669"/>
    <property type="project" value="UniProtKB-UniRule"/>
</dbReference>
<organism evidence="10">
    <name type="scientific">Rhodopseudomonas palustris (strain BisB18)</name>
    <dbReference type="NCBI Taxonomy" id="316056"/>
    <lineage>
        <taxon>Bacteria</taxon>
        <taxon>Pseudomonadati</taxon>
        <taxon>Pseudomonadota</taxon>
        <taxon>Alphaproteobacteria</taxon>
        <taxon>Hyphomicrobiales</taxon>
        <taxon>Nitrobacteraceae</taxon>
        <taxon>Rhodopseudomonas</taxon>
    </lineage>
</organism>
<evidence type="ECO:0000256" key="5">
    <source>
        <dbReference type="ARBA" id="ARBA00018539"/>
    </source>
</evidence>
<dbReference type="eggNOG" id="COG0380">
    <property type="taxonomic scope" value="Bacteria"/>
</dbReference>
<accession>Q20XU1</accession>
<dbReference type="Gene3D" id="3.40.50.2000">
    <property type="entry name" value="Glycogen Phosphorylase B"/>
    <property type="match status" value="2"/>
</dbReference>